<dbReference type="Proteomes" id="UP001177023">
    <property type="component" value="Unassembled WGS sequence"/>
</dbReference>
<dbReference type="GO" id="GO:0005737">
    <property type="term" value="C:cytoplasm"/>
    <property type="evidence" value="ECO:0007669"/>
    <property type="project" value="TreeGrafter"/>
</dbReference>
<feature type="compositionally biased region" description="Basic and acidic residues" evidence="2">
    <location>
        <begin position="136"/>
        <end position="145"/>
    </location>
</feature>
<protein>
    <recommendedName>
        <fullName evidence="5">Regulator of chromosome condensation</fullName>
    </recommendedName>
</protein>
<evidence type="ECO:0000256" key="1">
    <source>
        <dbReference type="PROSITE-ProRule" id="PRU00235"/>
    </source>
</evidence>
<feature type="repeat" description="RCC1" evidence="1">
    <location>
        <begin position="341"/>
        <end position="398"/>
    </location>
</feature>
<evidence type="ECO:0000313" key="4">
    <source>
        <dbReference type="Proteomes" id="UP001177023"/>
    </source>
</evidence>
<proteinExistence type="predicted"/>
<dbReference type="Gene3D" id="2.130.10.30">
    <property type="entry name" value="Regulator of chromosome condensation 1/beta-lactamase-inhibitor protein II"/>
    <property type="match status" value="1"/>
</dbReference>
<evidence type="ECO:0008006" key="5">
    <source>
        <dbReference type="Google" id="ProtNLM"/>
    </source>
</evidence>
<dbReference type="AlphaFoldDB" id="A0AA36CA76"/>
<dbReference type="PANTHER" id="PTHR45982">
    <property type="entry name" value="REGULATOR OF CHROMOSOME CONDENSATION"/>
    <property type="match status" value="1"/>
</dbReference>
<dbReference type="InterPro" id="IPR051553">
    <property type="entry name" value="Ran_GTPase-activating"/>
</dbReference>
<gene>
    <name evidence="3" type="ORF">MSPICULIGERA_LOCUS3271</name>
</gene>
<dbReference type="Pfam" id="PF13540">
    <property type="entry name" value="RCC1_2"/>
    <property type="match status" value="2"/>
</dbReference>
<feature type="region of interest" description="Disordered" evidence="2">
    <location>
        <begin position="1"/>
        <end position="145"/>
    </location>
</feature>
<feature type="repeat" description="RCC1" evidence="1">
    <location>
        <begin position="230"/>
        <end position="285"/>
    </location>
</feature>
<comment type="caution">
    <text evidence="3">The sequence shown here is derived from an EMBL/GenBank/DDBJ whole genome shotgun (WGS) entry which is preliminary data.</text>
</comment>
<organism evidence="3 4">
    <name type="scientific">Mesorhabditis spiculigera</name>
    <dbReference type="NCBI Taxonomy" id="96644"/>
    <lineage>
        <taxon>Eukaryota</taxon>
        <taxon>Metazoa</taxon>
        <taxon>Ecdysozoa</taxon>
        <taxon>Nematoda</taxon>
        <taxon>Chromadorea</taxon>
        <taxon>Rhabditida</taxon>
        <taxon>Rhabditina</taxon>
        <taxon>Rhabditomorpha</taxon>
        <taxon>Rhabditoidea</taxon>
        <taxon>Rhabditidae</taxon>
        <taxon>Mesorhabditinae</taxon>
        <taxon>Mesorhabditis</taxon>
    </lineage>
</organism>
<dbReference type="InterPro" id="IPR000408">
    <property type="entry name" value="Reg_chr_condens"/>
</dbReference>
<name>A0AA36CA76_9BILA</name>
<dbReference type="GO" id="GO:0005085">
    <property type="term" value="F:guanyl-nucleotide exchange factor activity"/>
    <property type="evidence" value="ECO:0007669"/>
    <property type="project" value="TreeGrafter"/>
</dbReference>
<dbReference type="Pfam" id="PF00415">
    <property type="entry name" value="RCC1"/>
    <property type="match status" value="1"/>
</dbReference>
<dbReference type="EMBL" id="CATQJA010000898">
    <property type="protein sequence ID" value="CAJ0564597.1"/>
    <property type="molecule type" value="Genomic_DNA"/>
</dbReference>
<dbReference type="SUPFAM" id="SSF50985">
    <property type="entry name" value="RCC1/BLIP-II"/>
    <property type="match status" value="1"/>
</dbReference>
<accession>A0AA36CA76</accession>
<evidence type="ECO:0000256" key="2">
    <source>
        <dbReference type="SAM" id="MobiDB-lite"/>
    </source>
</evidence>
<feature type="compositionally biased region" description="Polar residues" evidence="2">
    <location>
        <begin position="1"/>
        <end position="11"/>
    </location>
</feature>
<feature type="non-terminal residue" evidence="3">
    <location>
        <position position="1"/>
    </location>
</feature>
<sequence>MASEDSVTPGQSDADAPMEVSQPTAKVDDPAAPSASETSLLNEDAKGEEAKDVEPSSEEKQPAEETVEKPMEVAVEAGKDSEDQSMDVPSETGRAMDVIEEEGDEGAKIQPVDEQEDGGKRTPPPRPKRAAARASEQSKKPRKVDCVEDDDLPVIQVVAGGVHSLLLTKDGTVYTCGINEKGTAPGEGVEAEGSSDQFLPIIFTDDIKKEGRIVQVTAGASFSAALTDLGSVIAWGNLRDSSGLMEVHPLLSKMNESPVAVVHHKKKQIVKIAAGENHLAMLSELYGIGRNVDNALGLGTYNAKEDDENWKYDELQKIVIPGVSAGVTAKLTCSVAWDRDGKGYAWGVDTSGQLGLGITDDDDKVVPTPREIKSAHLDGYKIISASIADNHTLFLAKKI</sequence>
<evidence type="ECO:0000313" key="3">
    <source>
        <dbReference type="EMBL" id="CAJ0564597.1"/>
    </source>
</evidence>
<dbReference type="PANTHER" id="PTHR45982:SF1">
    <property type="entry name" value="REGULATOR OF CHROMOSOME CONDENSATION"/>
    <property type="match status" value="1"/>
</dbReference>
<dbReference type="PRINTS" id="PR00633">
    <property type="entry name" value="RCCNDNSATION"/>
</dbReference>
<keyword evidence="4" id="KW-1185">Reference proteome</keyword>
<feature type="compositionally biased region" description="Basic and acidic residues" evidence="2">
    <location>
        <begin position="43"/>
        <end position="82"/>
    </location>
</feature>
<dbReference type="InterPro" id="IPR009091">
    <property type="entry name" value="RCC1/BLIP-II"/>
</dbReference>
<reference evidence="3" key="1">
    <citation type="submission" date="2023-06" db="EMBL/GenBank/DDBJ databases">
        <authorList>
            <person name="Delattre M."/>
        </authorList>
    </citation>
    <scope>NUCLEOTIDE SEQUENCE</scope>
    <source>
        <strain evidence="3">AF72</strain>
    </source>
</reference>
<dbReference type="PROSITE" id="PS50012">
    <property type="entry name" value="RCC1_3"/>
    <property type="match status" value="2"/>
</dbReference>